<keyword evidence="3" id="KW-0998">Cell outer membrane</keyword>
<proteinExistence type="predicted"/>
<reference evidence="4" key="1">
    <citation type="submission" date="2019-08" db="EMBL/GenBank/DDBJ databases">
        <authorList>
            <person name="Kucharzyk K."/>
            <person name="Murdoch R.W."/>
            <person name="Higgins S."/>
            <person name="Loffler F."/>
        </authorList>
    </citation>
    <scope>NUCLEOTIDE SEQUENCE</scope>
</reference>
<evidence type="ECO:0000256" key="1">
    <source>
        <dbReference type="ARBA" id="ARBA00004442"/>
    </source>
</evidence>
<organism evidence="4">
    <name type="scientific">bioreactor metagenome</name>
    <dbReference type="NCBI Taxonomy" id="1076179"/>
    <lineage>
        <taxon>unclassified sequences</taxon>
        <taxon>metagenomes</taxon>
        <taxon>ecological metagenomes</taxon>
    </lineage>
</organism>
<evidence type="ECO:0000256" key="2">
    <source>
        <dbReference type="ARBA" id="ARBA00023136"/>
    </source>
</evidence>
<comment type="caution">
    <text evidence="4">The sequence shown here is derived from an EMBL/GenBank/DDBJ whole genome shotgun (WGS) entry which is preliminary data.</text>
</comment>
<evidence type="ECO:0008006" key="5">
    <source>
        <dbReference type="Google" id="ProtNLM"/>
    </source>
</evidence>
<comment type="subcellular location">
    <subcellularLocation>
        <location evidence="1">Cell outer membrane</location>
    </subcellularLocation>
</comment>
<dbReference type="EMBL" id="VSSQ01000465">
    <property type="protein sequence ID" value="MPL95389.1"/>
    <property type="molecule type" value="Genomic_DNA"/>
</dbReference>
<keyword evidence="2" id="KW-0472">Membrane</keyword>
<dbReference type="GO" id="GO:0009279">
    <property type="term" value="C:cell outer membrane"/>
    <property type="evidence" value="ECO:0007669"/>
    <property type="project" value="UniProtKB-SubCell"/>
</dbReference>
<accession>A0A644VVE2</accession>
<evidence type="ECO:0000313" key="4">
    <source>
        <dbReference type="EMBL" id="MPL95389.1"/>
    </source>
</evidence>
<name>A0A644VVE2_9ZZZZ</name>
<gene>
    <name evidence="4" type="ORF">SDC9_41559</name>
</gene>
<dbReference type="Gene3D" id="2.40.170.20">
    <property type="entry name" value="TonB-dependent receptor, beta-barrel domain"/>
    <property type="match status" value="1"/>
</dbReference>
<dbReference type="InterPro" id="IPR036942">
    <property type="entry name" value="Beta-barrel_TonB_sf"/>
</dbReference>
<evidence type="ECO:0000256" key="3">
    <source>
        <dbReference type="ARBA" id="ARBA00023237"/>
    </source>
</evidence>
<dbReference type="SUPFAM" id="SSF56935">
    <property type="entry name" value="Porins"/>
    <property type="match status" value="1"/>
</dbReference>
<dbReference type="AlphaFoldDB" id="A0A644VVE2"/>
<sequence length="566" mass="63825">MKKYLSAKFRIRSAKPLLLAMLVMINGAWNLLPGQGINEQVTVVAAYEPSIPDVNKININPAASETEVKLPVMSYSVTPVQMETKLSPESIPAVRLVGEPQKKLLRNYARVGFGNYTTPYAEFRASSLQSKSFQLGLHLKHLSSSGEIKDYAESGNSVNLIQLQGRKFFGQHTLSGRLGFRRNAVHHYGFKPAESEGFFPDDMLKQHFNRLNASVDIRSNYADEDKLNHQLTLGFRNIADKFKTRETTFSLQGAADKRFELFDFTDFQQLGLETSMNFAGYKDSTLKQSSTLVSVRPFIATGFNEYTFKLGLNFTFQGDSVSKAYMFPFAEARLNVVEDVLSIYAGITGGLQRKGFDLLAEQNPFIQSVLPLQYTRERFVFYAGAAARAGKHINLYASFRTGVIGNEAFFVNDFSQAPFSRFIPIYDDANLIAGRFEAEYHTAERLKVKAFAAFEKWNMQHELQPWHKPATTLGAEACYNIGNKIIARASVTASGKQYARLEDEDGEVRAYQIKGYTDVSLGLEYRYTRQLSAFLNLNNVTGVRAYKWYNYPGYRFNLLGGIAYSF</sequence>
<protein>
    <recommendedName>
        <fullName evidence="5">TonB-dependent receptor-like beta-barrel domain-containing protein</fullName>
    </recommendedName>
</protein>